<dbReference type="AlphaFoldDB" id="A0A833L2Y4"/>
<dbReference type="InterPro" id="IPR029060">
    <property type="entry name" value="PIN-like_dom_sf"/>
</dbReference>
<sequence length="152" mass="17207">MRKKLRIYLDTSVIGGCFDDEFSAASLLLFRNFENNLYIPLISEITTGELENAPQKVKDKIIGLKNLGIISVNNEMEILAKKYISNGIVTMKYAGDALHIAVATIIKADVLVSWNFKHIVNLKKIYQFNTVNLKESYGLLEIRTPQEVVENE</sequence>
<gene>
    <name evidence="1" type="ORF">FD145_1242</name>
</gene>
<name>A0A833L2Y4_UNCSA</name>
<evidence type="ECO:0008006" key="3">
    <source>
        <dbReference type="Google" id="ProtNLM"/>
    </source>
</evidence>
<protein>
    <recommendedName>
        <fullName evidence="3">PIN domain-containing protein</fullName>
    </recommendedName>
</protein>
<evidence type="ECO:0000313" key="2">
    <source>
        <dbReference type="Proteomes" id="UP000488506"/>
    </source>
</evidence>
<evidence type="ECO:0000313" key="1">
    <source>
        <dbReference type="EMBL" id="KAF0133515.1"/>
    </source>
</evidence>
<accession>A0A833L2Y4</accession>
<proteinExistence type="predicted"/>
<dbReference type="EMBL" id="WPAF01000024">
    <property type="protein sequence ID" value="KAF0133515.1"/>
    <property type="molecule type" value="Genomic_DNA"/>
</dbReference>
<reference evidence="1 2" key="1">
    <citation type="submission" date="2019-12" db="EMBL/GenBank/DDBJ databases">
        <authorList>
            <person name="Wolfe R."/>
            <person name="Danczak R."/>
            <person name="Wilkins M."/>
        </authorList>
    </citation>
    <scope>NUCLEOTIDE SEQUENCE [LARGE SCALE GENOMIC DNA]</scope>
    <source>
        <strain evidence="1">X2_MaxBin.013</strain>
    </source>
</reference>
<organism evidence="1 2">
    <name type="scientific">Candidatus Saganbacteria bacterium</name>
    <dbReference type="NCBI Taxonomy" id="2575572"/>
    <lineage>
        <taxon>Bacteria</taxon>
        <taxon>Bacillati</taxon>
        <taxon>Saganbacteria</taxon>
    </lineage>
</organism>
<dbReference type="SUPFAM" id="SSF88723">
    <property type="entry name" value="PIN domain-like"/>
    <property type="match status" value="1"/>
</dbReference>
<dbReference type="Proteomes" id="UP000488506">
    <property type="component" value="Unassembled WGS sequence"/>
</dbReference>
<comment type="caution">
    <text evidence="1">The sequence shown here is derived from an EMBL/GenBank/DDBJ whole genome shotgun (WGS) entry which is preliminary data.</text>
</comment>